<sequence length="808" mass="90147">MKDILNKNNNNGLIKKLAARSLKSAKMRNTFTLLTIILSVALISGLALFVFGVRQADKNQLDTMQHVLYQNLSNRQAEHLQSDERIADSVILKSGTRVGVDDYTIQPLYIQQAESTIASQKVIEGSYPEKLNEIAVDQAYMKQIGKAAKLGTVLELQNFDGDTETFRVSGFCDSGSSSRIYPILFSKAYAAKGPWLKDLPYTLGAKIDGAKMMSEDDFLETITDIGADYGVDRANINENAKFTTSLVMNTQEIMTVVIIALFILFVSIVVIYSIFYISVMSRIRQFGQLRTLGATPRQLKKLVKREGMTMFLIGAPIGLLLGNLFGWFMAPEGWLWINTISVASVTLAADFFTIMISVRKPAKIAASISPIEAAKASGYTKIKGQSAVLHRKITPFNLARMGIKRDRRKFIVTVFSLCISGIVFMAGATFLSSFDKLDFSKQGFNRYSEYQIWISENTINANAEGLTGVQKNNPLDDALVKKIEAIDGVKKVISQKKIDVDYRYENNQRSDGFVPFTREETKSINKYLADGQKADYDLAVKEKKIYVLSNDTAEKVLGKPFKIGAPIDITWFDGKEKRTDTFTIAGELDKGIYNDDDAYRIVSLAGFFVVPEDTIKHMVKEGFNYNRVLLVDIDWPAAEKQVTAQLTRLVDANDKLSLDTLRQQIKEDEQITGRLTTLFLGLSAFIILFSVINLINTIVTSVMSRRQEFAMLQSIGMGKGQLVKMIQGEGLILALYNILFSLTLGGALGWLIIWALRETGVGYLYWNYPLLYGAGYSLFVILLPLIVSAIAIKMAQSKSIVERLHEAE</sequence>
<dbReference type="EMBL" id="QRMS01000005">
    <property type="protein sequence ID" value="RHJ85074.1"/>
    <property type="molecule type" value="Genomic_DNA"/>
</dbReference>
<keyword evidence="10" id="KW-1185">Reference proteome</keyword>
<dbReference type="AlphaFoldDB" id="A0A415DWV3"/>
<comment type="caution">
    <text evidence="9">The sequence shown here is derived from an EMBL/GenBank/DDBJ whole genome shotgun (WGS) entry which is preliminary data.</text>
</comment>
<feature type="transmembrane region" description="Helical" evidence="7">
    <location>
        <begin position="307"/>
        <end position="328"/>
    </location>
</feature>
<dbReference type="OrthoDB" id="9793166at2"/>
<comment type="similarity">
    <text evidence="6">Belongs to the ABC-4 integral membrane protein family.</text>
</comment>
<proteinExistence type="inferred from homology"/>
<dbReference type="RefSeq" id="WP_118336282.1">
    <property type="nucleotide sequence ID" value="NZ_AP025567.1"/>
</dbReference>
<evidence type="ECO:0000256" key="3">
    <source>
        <dbReference type="ARBA" id="ARBA00022692"/>
    </source>
</evidence>
<dbReference type="GO" id="GO:0022857">
    <property type="term" value="F:transmembrane transporter activity"/>
    <property type="evidence" value="ECO:0007669"/>
    <property type="project" value="TreeGrafter"/>
</dbReference>
<keyword evidence="4 7" id="KW-1133">Transmembrane helix</keyword>
<evidence type="ECO:0000256" key="2">
    <source>
        <dbReference type="ARBA" id="ARBA00022475"/>
    </source>
</evidence>
<evidence type="ECO:0000259" key="8">
    <source>
        <dbReference type="Pfam" id="PF02687"/>
    </source>
</evidence>
<keyword evidence="2" id="KW-1003">Cell membrane</keyword>
<dbReference type="GO" id="GO:0005886">
    <property type="term" value="C:plasma membrane"/>
    <property type="evidence" value="ECO:0007669"/>
    <property type="project" value="UniProtKB-SubCell"/>
</dbReference>
<dbReference type="PANTHER" id="PTHR30572:SF4">
    <property type="entry name" value="ABC TRANSPORTER PERMEASE YTRF"/>
    <property type="match status" value="1"/>
</dbReference>
<evidence type="ECO:0000313" key="10">
    <source>
        <dbReference type="Proteomes" id="UP000284841"/>
    </source>
</evidence>
<accession>A0A415DWV3</accession>
<comment type="subcellular location">
    <subcellularLocation>
        <location evidence="1">Cell membrane</location>
        <topology evidence="1">Multi-pass membrane protein</topology>
    </subcellularLocation>
</comment>
<gene>
    <name evidence="9" type="ORF">DW099_15325</name>
</gene>
<reference evidence="9 10" key="1">
    <citation type="submission" date="2018-08" db="EMBL/GenBank/DDBJ databases">
        <title>A genome reference for cultivated species of the human gut microbiota.</title>
        <authorList>
            <person name="Zou Y."/>
            <person name="Xue W."/>
            <person name="Luo G."/>
        </authorList>
    </citation>
    <scope>NUCLEOTIDE SEQUENCE [LARGE SCALE GENOMIC DNA]</scope>
    <source>
        <strain evidence="9 10">AM07-24</strain>
    </source>
</reference>
<feature type="domain" description="ABC3 transporter permease C-terminal" evidence="8">
    <location>
        <begin position="682"/>
        <end position="798"/>
    </location>
</feature>
<evidence type="ECO:0000256" key="5">
    <source>
        <dbReference type="ARBA" id="ARBA00023136"/>
    </source>
</evidence>
<keyword evidence="3 7" id="KW-0812">Transmembrane</keyword>
<keyword evidence="5 7" id="KW-0472">Membrane</keyword>
<evidence type="ECO:0000256" key="6">
    <source>
        <dbReference type="ARBA" id="ARBA00038076"/>
    </source>
</evidence>
<evidence type="ECO:0000256" key="4">
    <source>
        <dbReference type="ARBA" id="ARBA00022989"/>
    </source>
</evidence>
<dbReference type="Proteomes" id="UP000284841">
    <property type="component" value="Unassembled WGS sequence"/>
</dbReference>
<dbReference type="STRING" id="1776384.GCA_900086585_00077"/>
<organism evidence="9 10">
    <name type="scientific">Emergencia timonensis</name>
    <dbReference type="NCBI Taxonomy" id="1776384"/>
    <lineage>
        <taxon>Bacteria</taxon>
        <taxon>Bacillati</taxon>
        <taxon>Bacillota</taxon>
        <taxon>Clostridia</taxon>
        <taxon>Peptostreptococcales</taxon>
        <taxon>Anaerovoracaceae</taxon>
        <taxon>Emergencia</taxon>
    </lineage>
</organism>
<feature type="transmembrane region" description="Helical" evidence="7">
    <location>
        <begin position="253"/>
        <end position="277"/>
    </location>
</feature>
<dbReference type="InterPro" id="IPR050250">
    <property type="entry name" value="Macrolide_Exporter_MacB"/>
</dbReference>
<evidence type="ECO:0000313" key="9">
    <source>
        <dbReference type="EMBL" id="RHJ85074.1"/>
    </source>
</evidence>
<dbReference type="PANTHER" id="PTHR30572">
    <property type="entry name" value="MEMBRANE COMPONENT OF TRANSPORTER-RELATED"/>
    <property type="match status" value="1"/>
</dbReference>
<feature type="transmembrane region" description="Helical" evidence="7">
    <location>
        <begin position="776"/>
        <end position="795"/>
    </location>
</feature>
<name>A0A415DWV3_9FIRM</name>
<feature type="domain" description="ABC3 transporter permease C-terminal" evidence="8">
    <location>
        <begin position="258"/>
        <end position="354"/>
    </location>
</feature>
<feature type="transmembrane region" description="Helical" evidence="7">
    <location>
        <begin position="678"/>
        <end position="699"/>
    </location>
</feature>
<dbReference type="InterPro" id="IPR003838">
    <property type="entry name" value="ABC3_permease_C"/>
</dbReference>
<evidence type="ECO:0000256" key="1">
    <source>
        <dbReference type="ARBA" id="ARBA00004651"/>
    </source>
</evidence>
<evidence type="ECO:0000256" key="7">
    <source>
        <dbReference type="SAM" id="Phobius"/>
    </source>
</evidence>
<feature type="transmembrane region" description="Helical" evidence="7">
    <location>
        <begin position="731"/>
        <end position="756"/>
    </location>
</feature>
<protein>
    <submittedName>
        <fullName evidence="9">ABC transporter permease</fullName>
    </submittedName>
</protein>
<feature type="transmembrane region" description="Helical" evidence="7">
    <location>
        <begin position="334"/>
        <end position="358"/>
    </location>
</feature>
<feature type="transmembrane region" description="Helical" evidence="7">
    <location>
        <begin position="410"/>
        <end position="431"/>
    </location>
</feature>
<dbReference type="Pfam" id="PF02687">
    <property type="entry name" value="FtsX"/>
    <property type="match status" value="2"/>
</dbReference>
<feature type="transmembrane region" description="Helical" evidence="7">
    <location>
        <begin position="30"/>
        <end position="53"/>
    </location>
</feature>